<dbReference type="RefSeq" id="WP_136929310.1">
    <property type="nucleotide sequence ID" value="NZ_SSMQ01000011.1"/>
</dbReference>
<accession>A0A4U1JG74</accession>
<organism evidence="7 8">
    <name type="scientific">Polyangium fumosum</name>
    <dbReference type="NCBI Taxonomy" id="889272"/>
    <lineage>
        <taxon>Bacteria</taxon>
        <taxon>Pseudomonadati</taxon>
        <taxon>Myxococcota</taxon>
        <taxon>Polyangia</taxon>
        <taxon>Polyangiales</taxon>
        <taxon>Polyangiaceae</taxon>
        <taxon>Polyangium</taxon>
    </lineage>
</organism>
<dbReference type="OrthoDB" id="9804184at2"/>
<dbReference type="AlphaFoldDB" id="A0A4U1JG74"/>
<dbReference type="EMBL" id="SSMQ01000011">
    <property type="protein sequence ID" value="TKD09201.1"/>
    <property type="molecule type" value="Genomic_DNA"/>
</dbReference>
<evidence type="ECO:0000256" key="5">
    <source>
        <dbReference type="SAM" id="MobiDB-lite"/>
    </source>
</evidence>
<evidence type="ECO:0000313" key="8">
    <source>
        <dbReference type="Proteomes" id="UP000309215"/>
    </source>
</evidence>
<dbReference type="Proteomes" id="UP000309215">
    <property type="component" value="Unassembled WGS sequence"/>
</dbReference>
<dbReference type="Pfam" id="PF06803">
    <property type="entry name" value="DUF1232"/>
    <property type="match status" value="1"/>
</dbReference>
<sequence length="166" mass="18571">MPRASAKSGRRPDRHHARPPRTFKRRTAAILPLPLAAARSGIMLAVVKKTTDVRPQKLEGKKVSGKARGLALVPLLRDAPAAWRLLRDRESALWAKVLVVLSVVYCVWPLDLVPDAVPFITWIDDVGVVLLFRAILHRQLGRYHEPRSEIVEDVRDTRSGADVRVA</sequence>
<dbReference type="GO" id="GO:0012505">
    <property type="term" value="C:endomembrane system"/>
    <property type="evidence" value="ECO:0007669"/>
    <property type="project" value="UniProtKB-SubCell"/>
</dbReference>
<dbReference type="InterPro" id="IPR010652">
    <property type="entry name" value="DUF1232"/>
</dbReference>
<keyword evidence="8" id="KW-1185">Reference proteome</keyword>
<protein>
    <submittedName>
        <fullName evidence="7">DUF1232 domain-containing protein</fullName>
    </submittedName>
</protein>
<evidence type="ECO:0000256" key="4">
    <source>
        <dbReference type="ARBA" id="ARBA00023136"/>
    </source>
</evidence>
<evidence type="ECO:0000256" key="1">
    <source>
        <dbReference type="ARBA" id="ARBA00004127"/>
    </source>
</evidence>
<feature type="domain" description="DUF1232" evidence="6">
    <location>
        <begin position="95"/>
        <end position="131"/>
    </location>
</feature>
<keyword evidence="2" id="KW-0812">Transmembrane</keyword>
<feature type="compositionally biased region" description="Basic residues" evidence="5">
    <location>
        <begin position="8"/>
        <end position="21"/>
    </location>
</feature>
<evidence type="ECO:0000256" key="2">
    <source>
        <dbReference type="ARBA" id="ARBA00022692"/>
    </source>
</evidence>
<feature type="region of interest" description="Disordered" evidence="5">
    <location>
        <begin position="1"/>
        <end position="21"/>
    </location>
</feature>
<evidence type="ECO:0000313" key="7">
    <source>
        <dbReference type="EMBL" id="TKD09201.1"/>
    </source>
</evidence>
<name>A0A4U1JG74_9BACT</name>
<keyword evidence="3" id="KW-1133">Transmembrane helix</keyword>
<evidence type="ECO:0000259" key="6">
    <source>
        <dbReference type="Pfam" id="PF06803"/>
    </source>
</evidence>
<comment type="caution">
    <text evidence="7">The sequence shown here is derived from an EMBL/GenBank/DDBJ whole genome shotgun (WGS) entry which is preliminary data.</text>
</comment>
<evidence type="ECO:0000256" key="3">
    <source>
        <dbReference type="ARBA" id="ARBA00022989"/>
    </source>
</evidence>
<reference evidence="7 8" key="1">
    <citation type="submission" date="2019-04" db="EMBL/GenBank/DDBJ databases">
        <authorList>
            <person name="Li Y."/>
            <person name="Wang J."/>
        </authorList>
    </citation>
    <scope>NUCLEOTIDE SEQUENCE [LARGE SCALE GENOMIC DNA]</scope>
    <source>
        <strain evidence="7 8">DSM 14668</strain>
    </source>
</reference>
<gene>
    <name evidence="7" type="ORF">E8A74_13060</name>
</gene>
<keyword evidence="4" id="KW-0472">Membrane</keyword>
<proteinExistence type="predicted"/>
<comment type="subcellular location">
    <subcellularLocation>
        <location evidence="1">Endomembrane system</location>
        <topology evidence="1">Multi-pass membrane protein</topology>
    </subcellularLocation>
</comment>